<proteinExistence type="predicted"/>
<feature type="compositionally biased region" description="Basic residues" evidence="1">
    <location>
        <begin position="138"/>
        <end position="148"/>
    </location>
</feature>
<accession>A0A5J5F6T8</accession>
<feature type="region of interest" description="Disordered" evidence="1">
    <location>
        <begin position="78"/>
        <end position="179"/>
    </location>
</feature>
<evidence type="ECO:0000256" key="1">
    <source>
        <dbReference type="SAM" id="MobiDB-lite"/>
    </source>
</evidence>
<reference evidence="2 3" key="1">
    <citation type="submission" date="2019-09" db="EMBL/GenBank/DDBJ databases">
        <title>Draft genome of the ectomycorrhizal ascomycete Sphaerosporella brunnea.</title>
        <authorList>
            <consortium name="DOE Joint Genome Institute"/>
            <person name="Benucci G.M."/>
            <person name="Marozzi G."/>
            <person name="Antonielli L."/>
            <person name="Sanchez S."/>
            <person name="Marco P."/>
            <person name="Wang X."/>
            <person name="Falini L.B."/>
            <person name="Barry K."/>
            <person name="Haridas S."/>
            <person name="Lipzen A."/>
            <person name="Labutti K."/>
            <person name="Grigoriev I.V."/>
            <person name="Murat C."/>
            <person name="Martin F."/>
            <person name="Albertini E."/>
            <person name="Donnini D."/>
            <person name="Bonito G."/>
        </authorList>
    </citation>
    <scope>NUCLEOTIDE SEQUENCE [LARGE SCALE GENOMIC DNA]</scope>
    <source>
        <strain evidence="2 3">Sb_GMNB300</strain>
    </source>
</reference>
<evidence type="ECO:0000313" key="3">
    <source>
        <dbReference type="Proteomes" id="UP000326924"/>
    </source>
</evidence>
<dbReference type="EMBL" id="VXIS01000024">
    <property type="protein sequence ID" value="KAA8912485.1"/>
    <property type="molecule type" value="Genomic_DNA"/>
</dbReference>
<protein>
    <submittedName>
        <fullName evidence="2">Uncharacterized protein</fullName>
    </submittedName>
</protein>
<sequence>MPWRRPFIPSPESDLENGGVPGHHLGYTSRFNQVQDLNHCLISSAISRLCRCVGLGKTFDKYTPLSSQTIHKLLITAPQNPQQTPPPSRSQTQPADLLGARGGQHPAGIMPGTRRANRAPGAFRPEETPSVAFTVMKLRLKRGGRRSRERNAGSPRAAKRHNQPGEVRLPGPKWLGAGV</sequence>
<gene>
    <name evidence="2" type="ORF">FN846DRAFT_933302</name>
</gene>
<comment type="caution">
    <text evidence="2">The sequence shown here is derived from an EMBL/GenBank/DDBJ whole genome shotgun (WGS) entry which is preliminary data.</text>
</comment>
<evidence type="ECO:0000313" key="2">
    <source>
        <dbReference type="EMBL" id="KAA8912485.1"/>
    </source>
</evidence>
<dbReference type="AlphaFoldDB" id="A0A5J5F6T8"/>
<feature type="region of interest" description="Disordered" evidence="1">
    <location>
        <begin position="1"/>
        <end position="21"/>
    </location>
</feature>
<organism evidence="2 3">
    <name type="scientific">Sphaerosporella brunnea</name>
    <dbReference type="NCBI Taxonomy" id="1250544"/>
    <lineage>
        <taxon>Eukaryota</taxon>
        <taxon>Fungi</taxon>
        <taxon>Dikarya</taxon>
        <taxon>Ascomycota</taxon>
        <taxon>Pezizomycotina</taxon>
        <taxon>Pezizomycetes</taxon>
        <taxon>Pezizales</taxon>
        <taxon>Pyronemataceae</taxon>
        <taxon>Sphaerosporella</taxon>
    </lineage>
</organism>
<dbReference type="Proteomes" id="UP000326924">
    <property type="component" value="Unassembled WGS sequence"/>
</dbReference>
<name>A0A5J5F6T8_9PEZI</name>
<keyword evidence="3" id="KW-1185">Reference proteome</keyword>
<dbReference type="InParanoid" id="A0A5J5F6T8"/>